<protein>
    <submittedName>
        <fullName evidence="4">Transglutaminase domain-containing protein</fullName>
    </submittedName>
</protein>
<evidence type="ECO:0000259" key="3">
    <source>
        <dbReference type="SMART" id="SM00460"/>
    </source>
</evidence>
<feature type="transmembrane region" description="Helical" evidence="2">
    <location>
        <begin position="193"/>
        <end position="209"/>
    </location>
</feature>
<organism evidence="4 5">
    <name type="scientific">Leucobacter manosquensis</name>
    <dbReference type="NCBI Taxonomy" id="2810611"/>
    <lineage>
        <taxon>Bacteria</taxon>
        <taxon>Bacillati</taxon>
        <taxon>Actinomycetota</taxon>
        <taxon>Actinomycetes</taxon>
        <taxon>Micrococcales</taxon>
        <taxon>Microbacteriaceae</taxon>
        <taxon>Leucobacter</taxon>
    </lineage>
</organism>
<feature type="domain" description="Transglutaminase-like" evidence="3">
    <location>
        <begin position="502"/>
        <end position="571"/>
    </location>
</feature>
<evidence type="ECO:0000256" key="1">
    <source>
        <dbReference type="SAM" id="MobiDB-lite"/>
    </source>
</evidence>
<feature type="transmembrane region" description="Helical" evidence="2">
    <location>
        <begin position="35"/>
        <end position="56"/>
    </location>
</feature>
<evidence type="ECO:0000313" key="4">
    <source>
        <dbReference type="EMBL" id="MBS3181767.1"/>
    </source>
</evidence>
<dbReference type="InterPro" id="IPR038765">
    <property type="entry name" value="Papain-like_cys_pep_sf"/>
</dbReference>
<feature type="compositionally biased region" description="Low complexity" evidence="1">
    <location>
        <begin position="1"/>
        <end position="23"/>
    </location>
</feature>
<feature type="transmembrane region" description="Helical" evidence="2">
    <location>
        <begin position="89"/>
        <end position="108"/>
    </location>
</feature>
<feature type="transmembrane region" description="Helical" evidence="2">
    <location>
        <begin position="639"/>
        <end position="659"/>
    </location>
</feature>
<dbReference type="EMBL" id="JAFEVO010000001">
    <property type="protein sequence ID" value="MBS3181767.1"/>
    <property type="molecule type" value="Genomic_DNA"/>
</dbReference>
<feature type="region of interest" description="Disordered" evidence="1">
    <location>
        <begin position="743"/>
        <end position="785"/>
    </location>
</feature>
<keyword evidence="5" id="KW-1185">Reference proteome</keyword>
<feature type="region of interest" description="Disordered" evidence="1">
    <location>
        <begin position="659"/>
        <end position="683"/>
    </location>
</feature>
<dbReference type="SUPFAM" id="SSF54001">
    <property type="entry name" value="Cysteine proteinases"/>
    <property type="match status" value="1"/>
</dbReference>
<gene>
    <name evidence="4" type="ORF">JSQ98_06100</name>
</gene>
<keyword evidence="2" id="KW-0812">Transmembrane</keyword>
<feature type="compositionally biased region" description="Low complexity" evidence="1">
    <location>
        <begin position="753"/>
        <end position="765"/>
    </location>
</feature>
<reference evidence="4 5" key="1">
    <citation type="submission" date="2021-02" db="EMBL/GenBank/DDBJ databases">
        <title>Draft genome and description of Leucobacter sp nov strain Marseille-Q4368.</title>
        <authorList>
            <person name="Boxberger M."/>
            <person name="La Scola B."/>
        </authorList>
    </citation>
    <scope>NUCLEOTIDE SEQUENCE [LARGE SCALE GENOMIC DNA]</scope>
    <source>
        <strain evidence="4 5">Marseille-Q4368</strain>
    </source>
</reference>
<feature type="compositionally biased region" description="Basic residues" evidence="1">
    <location>
        <begin position="661"/>
        <end position="671"/>
    </location>
</feature>
<dbReference type="Pfam" id="PF01841">
    <property type="entry name" value="Transglut_core"/>
    <property type="match status" value="1"/>
</dbReference>
<sequence>MSALRRAGRGPAATGRSAAPPGTVAADDRMSPPRLWIAGGLLLLLWIVVLTALTRVFVWGSWWPSAVGITGATIAAACAVRAGRPKRGALAGMTGFAAGLGVWAALLVTSGRAVDWWIEPAAVFEQVQVRIVGGSAPLVVSGPLTELLLATVLLVAGATTLLLVLTESPLLAGALVALVLLVPAAVTGVSIGITAWSASLLMLGLLAWIGSGSPRWHGIGAGLLAGALAVGAMAITPATQDRVWNDSLFPSPVSRTVPDVTLALAEDLQERSSAPAFSFTSSAPGPLRFTLATLAEFDGGQWQPQQELAANRADVSQERSPAQLPPTASDSAPPAPARTVTITIDGLLSSWLPLPQSTTVVHPSRDGDEFQAERWWWSAASNTAQTERDITRRGYRYTAEAAPLDAGQLPADGLASLPESATALIRDPEAGAPITPYLALPDGIPHAVSSAAADVAAGRTSRIAVGRALQDWFRSGAFSYDEAAPYQPGADPDDPYAVMTEFLETRQGFCVHYAATFAVMARELGVPTRVAVGYASRAEANESTVVLGRELHAWPEIYVDDLGWVAFEPTPGGAGALADGDGPSGADPSDAPDPTSAPAEQPTDLTQPTEDAPDAPAEATAAGAETESSPAAPATLPSMLATAAGALLLLGAALSVPAARRDRRRRRRARAMRSATAPASAAWEELRDTASDLGFDAVDGAAAPRAQTSGALLEHWERAGVLSGAPALAARRIAAAMSAERYGAGSPRGEAPSDGADVSDVSDVSGDADDSGRESDRRSDMERDLDATVAALRDVAGPARRARARWMPRSVLRGRLGALASTPAAPAR</sequence>
<feature type="region of interest" description="Disordered" evidence="1">
    <location>
        <begin position="570"/>
        <end position="633"/>
    </location>
</feature>
<dbReference type="PANTHER" id="PTHR42736">
    <property type="entry name" value="PROTEIN-GLUTAMINE GAMMA-GLUTAMYLTRANSFERASE"/>
    <property type="match status" value="1"/>
</dbReference>
<evidence type="ECO:0000313" key="5">
    <source>
        <dbReference type="Proteomes" id="UP000811492"/>
    </source>
</evidence>
<feature type="transmembrane region" description="Helical" evidence="2">
    <location>
        <begin position="170"/>
        <end position="187"/>
    </location>
</feature>
<dbReference type="InterPro" id="IPR021878">
    <property type="entry name" value="TgpA_N"/>
</dbReference>
<feature type="transmembrane region" description="Helical" evidence="2">
    <location>
        <begin position="62"/>
        <end position="82"/>
    </location>
</feature>
<dbReference type="SMART" id="SM00460">
    <property type="entry name" value="TGc"/>
    <property type="match status" value="1"/>
</dbReference>
<accession>A0ABS5M3I7</accession>
<proteinExistence type="predicted"/>
<comment type="caution">
    <text evidence="4">The sequence shown here is derived from an EMBL/GenBank/DDBJ whole genome shotgun (WGS) entry which is preliminary data.</text>
</comment>
<dbReference type="InterPro" id="IPR052901">
    <property type="entry name" value="Bact_TGase-like"/>
</dbReference>
<dbReference type="Proteomes" id="UP000811492">
    <property type="component" value="Unassembled WGS sequence"/>
</dbReference>
<evidence type="ECO:0000256" key="2">
    <source>
        <dbReference type="SAM" id="Phobius"/>
    </source>
</evidence>
<feature type="transmembrane region" description="Helical" evidence="2">
    <location>
        <begin position="216"/>
        <end position="235"/>
    </location>
</feature>
<keyword evidence="2" id="KW-0472">Membrane</keyword>
<feature type="compositionally biased region" description="Basic and acidic residues" evidence="1">
    <location>
        <begin position="770"/>
        <end position="785"/>
    </location>
</feature>
<feature type="compositionally biased region" description="Low complexity" evidence="1">
    <location>
        <begin position="576"/>
        <end position="599"/>
    </location>
</feature>
<name>A0ABS5M3I7_9MICO</name>
<dbReference type="PANTHER" id="PTHR42736:SF1">
    <property type="entry name" value="PROTEIN-GLUTAMINE GAMMA-GLUTAMYLTRANSFERASE"/>
    <property type="match status" value="1"/>
</dbReference>
<feature type="compositionally biased region" description="Low complexity" evidence="1">
    <location>
        <begin position="608"/>
        <end position="633"/>
    </location>
</feature>
<dbReference type="Gene3D" id="3.10.620.30">
    <property type="match status" value="1"/>
</dbReference>
<dbReference type="RefSeq" id="WP_211648812.1">
    <property type="nucleotide sequence ID" value="NZ_JAFEVO010000001.1"/>
</dbReference>
<feature type="region of interest" description="Disordered" evidence="1">
    <location>
        <begin position="306"/>
        <end position="337"/>
    </location>
</feature>
<keyword evidence="2" id="KW-1133">Transmembrane helix</keyword>
<feature type="region of interest" description="Disordered" evidence="1">
    <location>
        <begin position="1"/>
        <end position="26"/>
    </location>
</feature>
<dbReference type="InterPro" id="IPR002931">
    <property type="entry name" value="Transglutaminase-like"/>
</dbReference>
<dbReference type="Pfam" id="PF11992">
    <property type="entry name" value="TgpA_N"/>
    <property type="match status" value="1"/>
</dbReference>
<feature type="compositionally biased region" description="Low complexity" evidence="1">
    <location>
        <begin position="672"/>
        <end position="682"/>
    </location>
</feature>
<feature type="transmembrane region" description="Helical" evidence="2">
    <location>
        <begin position="147"/>
        <end position="165"/>
    </location>
</feature>